<name>A0A5N6WYZ6_9EURO</name>
<dbReference type="Proteomes" id="UP000325945">
    <property type="component" value="Unassembled WGS sequence"/>
</dbReference>
<keyword evidence="2" id="KW-1185">Reference proteome</keyword>
<organism evidence="1 2">
    <name type="scientific">Aspergillus sergii</name>
    <dbReference type="NCBI Taxonomy" id="1034303"/>
    <lineage>
        <taxon>Eukaryota</taxon>
        <taxon>Fungi</taxon>
        <taxon>Dikarya</taxon>
        <taxon>Ascomycota</taxon>
        <taxon>Pezizomycotina</taxon>
        <taxon>Eurotiomycetes</taxon>
        <taxon>Eurotiomycetidae</taxon>
        <taxon>Eurotiales</taxon>
        <taxon>Aspergillaceae</taxon>
        <taxon>Aspergillus</taxon>
        <taxon>Aspergillus subgen. Circumdati</taxon>
    </lineage>
</organism>
<dbReference type="AlphaFoldDB" id="A0A5N6WYZ6"/>
<reference evidence="2" key="1">
    <citation type="submission" date="2019-04" db="EMBL/GenBank/DDBJ databases">
        <title>Friends and foes A comparative genomics studyof 23 Aspergillus species from section Flavi.</title>
        <authorList>
            <consortium name="DOE Joint Genome Institute"/>
            <person name="Kjaerbolling I."/>
            <person name="Vesth T."/>
            <person name="Frisvad J.C."/>
            <person name="Nybo J.L."/>
            <person name="Theobald S."/>
            <person name="Kildgaard S."/>
            <person name="Isbrandt T."/>
            <person name="Kuo A."/>
            <person name="Sato A."/>
            <person name="Lyhne E.K."/>
            <person name="Kogle M.E."/>
            <person name="Wiebenga A."/>
            <person name="Kun R.S."/>
            <person name="Lubbers R.J."/>
            <person name="Makela M.R."/>
            <person name="Barry K."/>
            <person name="Chovatia M."/>
            <person name="Clum A."/>
            <person name="Daum C."/>
            <person name="Haridas S."/>
            <person name="He G."/>
            <person name="LaButti K."/>
            <person name="Lipzen A."/>
            <person name="Mondo S."/>
            <person name="Riley R."/>
            <person name="Salamov A."/>
            <person name="Simmons B.A."/>
            <person name="Magnuson J.K."/>
            <person name="Henrissat B."/>
            <person name="Mortensen U.H."/>
            <person name="Larsen T.O."/>
            <person name="Devries R.P."/>
            <person name="Grigoriev I.V."/>
            <person name="Machida M."/>
            <person name="Baker S.E."/>
            <person name="Andersen M.R."/>
        </authorList>
    </citation>
    <scope>NUCLEOTIDE SEQUENCE [LARGE SCALE GENOMIC DNA]</scope>
    <source>
        <strain evidence="2">CBS 130017</strain>
    </source>
</reference>
<protein>
    <submittedName>
        <fullName evidence="1">Uncharacterized protein</fullName>
    </submittedName>
</protein>
<evidence type="ECO:0000313" key="1">
    <source>
        <dbReference type="EMBL" id="KAE8324520.1"/>
    </source>
</evidence>
<accession>A0A5N6WYZ6</accession>
<gene>
    <name evidence="1" type="ORF">BDV39DRAFT_207815</name>
</gene>
<proteinExistence type="predicted"/>
<sequence length="142" mass="15936">MSSGDSSGDGEASSEDDEKGQIHFEQLQTVIPFLTSGPSEDLLKSNIYLLIHPPTSIPDAIQLSGIRNLSKLLEEQFKKVVVDEYAWIKGLREIGYSYYEIADFLCQAKFDAPWIYFEPGLRKLKNCVVLLELSLLLAIPIN</sequence>
<evidence type="ECO:0000313" key="2">
    <source>
        <dbReference type="Proteomes" id="UP000325945"/>
    </source>
</evidence>
<dbReference type="EMBL" id="ML741817">
    <property type="protein sequence ID" value="KAE8324520.1"/>
    <property type="molecule type" value="Genomic_DNA"/>
</dbReference>